<dbReference type="Proteomes" id="UP000193411">
    <property type="component" value="Unassembled WGS sequence"/>
</dbReference>
<evidence type="ECO:0000313" key="2">
    <source>
        <dbReference type="EMBL" id="ORZ34676.1"/>
    </source>
</evidence>
<dbReference type="OrthoDB" id="10318531at2759"/>
<protein>
    <submittedName>
        <fullName evidence="2">Uncharacterized protein</fullName>
    </submittedName>
</protein>
<proteinExistence type="predicted"/>
<reference evidence="2 3" key="1">
    <citation type="submission" date="2016-07" db="EMBL/GenBank/DDBJ databases">
        <title>Pervasive Adenine N6-methylation of Active Genes in Fungi.</title>
        <authorList>
            <consortium name="DOE Joint Genome Institute"/>
            <person name="Mondo S.J."/>
            <person name="Dannebaum R.O."/>
            <person name="Kuo R.C."/>
            <person name="Labutti K."/>
            <person name="Haridas S."/>
            <person name="Kuo A."/>
            <person name="Salamov A."/>
            <person name="Ahrendt S.R."/>
            <person name="Lipzen A."/>
            <person name="Sullivan W."/>
            <person name="Andreopoulos W.B."/>
            <person name="Clum A."/>
            <person name="Lindquist E."/>
            <person name="Daum C."/>
            <person name="Ramamoorthy G.K."/>
            <person name="Gryganskyi A."/>
            <person name="Culley D."/>
            <person name="Magnuson J.K."/>
            <person name="James T.Y."/>
            <person name="O'Malley M.A."/>
            <person name="Stajich J.E."/>
            <person name="Spatafora J.W."/>
            <person name="Visel A."/>
            <person name="Grigoriev I.V."/>
        </authorList>
    </citation>
    <scope>NUCLEOTIDE SEQUENCE [LARGE SCALE GENOMIC DNA]</scope>
    <source>
        <strain evidence="2 3">PL171</strain>
    </source>
</reference>
<feature type="signal peptide" evidence="1">
    <location>
        <begin position="1"/>
        <end position="21"/>
    </location>
</feature>
<sequence>MNRRLLTLLALALVAISCASAAPMPQDEPIVPTNSFSKSLSEEALKDPACAEAAKQVDADPVIKRCYPDTILFFSTPDHVCRGVTGPGAPEQPECFEATVNAADKLAKVCKQDVQPRGFGQSAVYKAWSNRQAATVACSRPEPDTHHNSTALEQVYQSHMETMNWAWGDKPSLEEQKKVLCTEANKQYWAVVPQIGLQPTVYYMVLAAPVEFVKSIGEVCGFKVPTTEPAVAPTTTPLSALANANPTPAPGAFEPPVVVSAAGTEDHFNGGFF</sequence>
<evidence type="ECO:0000256" key="1">
    <source>
        <dbReference type="SAM" id="SignalP"/>
    </source>
</evidence>
<evidence type="ECO:0000313" key="3">
    <source>
        <dbReference type="Proteomes" id="UP000193411"/>
    </source>
</evidence>
<comment type="caution">
    <text evidence="2">The sequence shown here is derived from an EMBL/GenBank/DDBJ whole genome shotgun (WGS) entry which is preliminary data.</text>
</comment>
<accession>A0A1Y2HJC6</accession>
<dbReference type="AlphaFoldDB" id="A0A1Y2HJC6"/>
<keyword evidence="1" id="KW-0732">Signal</keyword>
<feature type="chain" id="PRO_5012982888" evidence="1">
    <location>
        <begin position="22"/>
        <end position="273"/>
    </location>
</feature>
<keyword evidence="3" id="KW-1185">Reference proteome</keyword>
<gene>
    <name evidence="2" type="ORF">BCR44DRAFT_1435578</name>
</gene>
<dbReference type="PROSITE" id="PS51257">
    <property type="entry name" value="PROKAR_LIPOPROTEIN"/>
    <property type="match status" value="1"/>
</dbReference>
<name>A0A1Y2HJC6_9FUNG</name>
<dbReference type="EMBL" id="MCFL01000026">
    <property type="protein sequence ID" value="ORZ34676.1"/>
    <property type="molecule type" value="Genomic_DNA"/>
</dbReference>
<organism evidence="2 3">
    <name type="scientific">Catenaria anguillulae PL171</name>
    <dbReference type="NCBI Taxonomy" id="765915"/>
    <lineage>
        <taxon>Eukaryota</taxon>
        <taxon>Fungi</taxon>
        <taxon>Fungi incertae sedis</taxon>
        <taxon>Blastocladiomycota</taxon>
        <taxon>Blastocladiomycetes</taxon>
        <taxon>Blastocladiales</taxon>
        <taxon>Catenariaceae</taxon>
        <taxon>Catenaria</taxon>
    </lineage>
</organism>